<dbReference type="AlphaFoldDB" id="A2BIU6"/>
<dbReference type="Proteomes" id="UP000002593">
    <property type="component" value="Chromosome"/>
</dbReference>
<dbReference type="Pfam" id="PF04434">
    <property type="entry name" value="SWIM"/>
    <property type="match status" value="1"/>
</dbReference>
<dbReference type="HOGENOM" id="CLU_2353184_0_0_2"/>
<dbReference type="InterPro" id="IPR007527">
    <property type="entry name" value="Znf_SWIM"/>
</dbReference>
<feature type="domain" description="SWIM-type" evidence="2">
    <location>
        <begin position="33"/>
        <end position="68"/>
    </location>
</feature>
<keyword evidence="4" id="KW-1185">Reference proteome</keyword>
<proteinExistence type="predicted"/>
<dbReference type="GO" id="GO:0008270">
    <property type="term" value="F:zinc ion binding"/>
    <property type="evidence" value="ECO:0007669"/>
    <property type="project" value="UniProtKB-KW"/>
</dbReference>
<gene>
    <name evidence="3" type="ordered locus">Hbut_0024</name>
</gene>
<accession>A2BIU6</accession>
<reference evidence="3 4" key="1">
    <citation type="journal article" date="2007" name="Archaea">
        <title>The genome of Hyperthermus butylicus: a sulfur-reducing, peptide fermenting, neutrophilic Crenarchaeote growing up to 108 degrees C.</title>
        <authorList>
            <person name="Brugger K."/>
            <person name="Chen L."/>
            <person name="Stark M."/>
            <person name="Zibat A."/>
            <person name="Redder P."/>
            <person name="Ruepp A."/>
            <person name="Awayez M."/>
            <person name="She Q."/>
            <person name="Garrett R.A."/>
            <person name="Klenk H.P."/>
        </authorList>
    </citation>
    <scope>NUCLEOTIDE SEQUENCE [LARGE SCALE GENOMIC DNA]</scope>
    <source>
        <strain evidence="4">DSM 5456 / JCM 9403 / PLM1-5</strain>
    </source>
</reference>
<evidence type="ECO:0000313" key="4">
    <source>
        <dbReference type="Proteomes" id="UP000002593"/>
    </source>
</evidence>
<dbReference type="KEGG" id="hbu:Hbut_0024"/>
<evidence type="ECO:0000256" key="1">
    <source>
        <dbReference type="PROSITE-ProRule" id="PRU00325"/>
    </source>
</evidence>
<dbReference type="PROSITE" id="PS50966">
    <property type="entry name" value="ZF_SWIM"/>
    <property type="match status" value="1"/>
</dbReference>
<evidence type="ECO:0000259" key="2">
    <source>
        <dbReference type="PROSITE" id="PS50966"/>
    </source>
</evidence>
<dbReference type="EMBL" id="CP000493">
    <property type="protein sequence ID" value="ABM79902.1"/>
    <property type="molecule type" value="Genomic_DNA"/>
</dbReference>
<keyword evidence="1" id="KW-0862">Zinc</keyword>
<dbReference type="STRING" id="415426.Hbut_0024"/>
<protein>
    <recommendedName>
        <fullName evidence="2">SWIM-type domain-containing protein</fullName>
    </recommendedName>
</protein>
<organism evidence="3 4">
    <name type="scientific">Hyperthermus butylicus (strain DSM 5456 / JCM 9403 / PLM1-5)</name>
    <dbReference type="NCBI Taxonomy" id="415426"/>
    <lineage>
        <taxon>Archaea</taxon>
        <taxon>Thermoproteota</taxon>
        <taxon>Thermoprotei</taxon>
        <taxon>Desulfurococcales</taxon>
        <taxon>Pyrodictiaceae</taxon>
        <taxon>Hyperthermus</taxon>
    </lineage>
</organism>
<dbReference type="EnsemblBacteria" id="ABM79902">
    <property type="protein sequence ID" value="ABM79902"/>
    <property type="gene ID" value="Hbut_0024"/>
</dbReference>
<keyword evidence="1" id="KW-0479">Metal-binding</keyword>
<evidence type="ECO:0000313" key="3">
    <source>
        <dbReference type="EMBL" id="ABM79902.1"/>
    </source>
</evidence>
<name>A2BIU6_HYPBU</name>
<sequence>MKSARLVNQRRIIYVRLGPDGLRALVRGDNDIYIVFYNPEKGMLKCTCPAGMRGKLCKHALAVKTYVDTMYTRTRMYVDQPKPPSSALSVSRIHHA</sequence>
<dbReference type="eggNOG" id="arCOG01121">
    <property type="taxonomic scope" value="Archaea"/>
</dbReference>
<keyword evidence="1" id="KW-0863">Zinc-finger</keyword>